<dbReference type="AlphaFoldDB" id="A0A3G9G8M3"/>
<organism evidence="4 5">
    <name type="scientific">Asticcacaulis excentricus</name>
    <dbReference type="NCBI Taxonomy" id="78587"/>
    <lineage>
        <taxon>Bacteria</taxon>
        <taxon>Pseudomonadati</taxon>
        <taxon>Pseudomonadota</taxon>
        <taxon>Alphaproteobacteria</taxon>
        <taxon>Caulobacterales</taxon>
        <taxon>Caulobacteraceae</taxon>
        <taxon>Asticcacaulis</taxon>
    </lineage>
</organism>
<dbReference type="InterPro" id="IPR029052">
    <property type="entry name" value="Metallo-depent_PP-like"/>
</dbReference>
<dbReference type="InterPro" id="IPR006311">
    <property type="entry name" value="TAT_signal"/>
</dbReference>
<feature type="chain" id="PRO_5018058019" evidence="1">
    <location>
        <begin position="27"/>
        <end position="568"/>
    </location>
</feature>
<evidence type="ECO:0000313" key="4">
    <source>
        <dbReference type="EMBL" id="BBF80678.1"/>
    </source>
</evidence>
<dbReference type="RefSeq" id="WP_126421158.1">
    <property type="nucleotide sequence ID" value="NZ_AP018827.1"/>
</dbReference>
<keyword evidence="1" id="KW-0732">Signal</keyword>
<dbReference type="Gene3D" id="3.60.21.70">
    <property type="entry name" value="PhoD-like phosphatase"/>
    <property type="match status" value="1"/>
</dbReference>
<dbReference type="PROSITE" id="PS51318">
    <property type="entry name" value="TAT"/>
    <property type="match status" value="1"/>
</dbReference>
<feature type="signal peptide" evidence="1">
    <location>
        <begin position="1"/>
        <end position="26"/>
    </location>
</feature>
<protein>
    <submittedName>
        <fullName evidence="4">Phosphodiesterase</fullName>
    </submittedName>
</protein>
<dbReference type="Pfam" id="PF16655">
    <property type="entry name" value="PhoD_N"/>
    <property type="match status" value="1"/>
</dbReference>
<dbReference type="Pfam" id="PF09423">
    <property type="entry name" value="PhoD"/>
    <property type="match status" value="1"/>
</dbReference>
<dbReference type="PANTHER" id="PTHR43606:SF2">
    <property type="entry name" value="ALKALINE PHOSPHATASE FAMILY PROTEIN (AFU_ORTHOLOGUE AFUA_5G03860)"/>
    <property type="match status" value="1"/>
</dbReference>
<dbReference type="InterPro" id="IPR038607">
    <property type="entry name" value="PhoD-like_sf"/>
</dbReference>
<name>A0A3G9G8M3_9CAUL</name>
<dbReference type="EMBL" id="AP018827">
    <property type="protein sequence ID" value="BBF80678.1"/>
    <property type="molecule type" value="Genomic_DNA"/>
</dbReference>
<evidence type="ECO:0000313" key="5">
    <source>
        <dbReference type="Proteomes" id="UP000278756"/>
    </source>
</evidence>
<sequence>MSATYKVSRRKALMAFGLMGAAPAVSGSGQAPIKGAHFAHGVAAGDPLSDRLILWTRVSGLEAATEVVWQIAEQADFKTLVGTGRMVTDAGRDYTVKVDAAALKPGQTYYYRFVCQGVISPIGQAKTLPLQTDRVVLAVASCSLFSNGYFNAYRAIADLKEVDAVLHLGDYIYEYGAGLNDYGMGNGRLLGRIPEPPHEIVTLADYRTRHAQYKADADLQAAHARAAWICVFDDHEMCNDPWMHGAENHQPDTEGDFDVRKAAALKAYREWMPIRDPQPGMLSEAIYRSFRFGQLAELFMTETRFLARSKQLDYQTDLKRDSAGKADYAAFRAELNAPSRELLGATQRQWLQTGLKASVADGVRWQVLGNQVVMAKVKGPDLKALYGEERITGMLKMLPPNVAGVIGPMIDLFSQTEDPLPLNLDAWDGYPAERERLYGLIREARARAVVLSGDSHQAWANELHDAKGERVAVELGVTAISSPTVWFDHLLPNFSLAKVLADQNDEVLAASTDRNGFVRLTLTPETATGEWVSVSTITARDYQVTVDGTFAAQAEADRVGPLKVISVA</sequence>
<dbReference type="InterPro" id="IPR018946">
    <property type="entry name" value="PhoD-like_MPP"/>
</dbReference>
<dbReference type="Gene3D" id="2.60.40.380">
    <property type="entry name" value="Purple acid phosphatase-like, N-terminal"/>
    <property type="match status" value="1"/>
</dbReference>
<feature type="domain" description="Phospholipase D N-terminal" evidence="3">
    <location>
        <begin position="40"/>
        <end position="127"/>
    </location>
</feature>
<dbReference type="InterPro" id="IPR032093">
    <property type="entry name" value="PhoD_N"/>
</dbReference>
<evidence type="ECO:0000259" key="2">
    <source>
        <dbReference type="Pfam" id="PF09423"/>
    </source>
</evidence>
<accession>A0A3G9G8M3</accession>
<dbReference type="CDD" id="cd07389">
    <property type="entry name" value="MPP_PhoD"/>
    <property type="match status" value="1"/>
</dbReference>
<dbReference type="OrthoDB" id="327733at2"/>
<dbReference type="SUPFAM" id="SSF56300">
    <property type="entry name" value="Metallo-dependent phosphatases"/>
    <property type="match status" value="1"/>
</dbReference>
<evidence type="ECO:0000256" key="1">
    <source>
        <dbReference type="SAM" id="SignalP"/>
    </source>
</evidence>
<dbReference type="Proteomes" id="UP000278756">
    <property type="component" value="Chromosome 1"/>
</dbReference>
<reference evidence="5" key="1">
    <citation type="journal article" date="2017" name="Biotechnol. Biofuels">
        <title>Evaluation of environmental bacterial communities as a factor affecting the growth of duckweed Lemna minor.</title>
        <authorList>
            <person name="Ishizawa H."/>
            <person name="Kuroda M."/>
            <person name="Morikawa M."/>
            <person name="Ike M."/>
        </authorList>
    </citation>
    <scope>NUCLEOTIDE SEQUENCE [LARGE SCALE GENOMIC DNA]</scope>
    <source>
        <strain evidence="5">M6</strain>
    </source>
</reference>
<reference evidence="5" key="2">
    <citation type="journal article" date="2017" name="Plant Physiol. Biochem.">
        <title>Differential oxidative and antioxidative response of duckweed Lemna minor toward plant growth promoting/inhibiting bacteria.</title>
        <authorList>
            <person name="Ishizawa H."/>
            <person name="Kuroda M."/>
            <person name="Morikawa M."/>
            <person name="Ike M."/>
        </authorList>
    </citation>
    <scope>NUCLEOTIDE SEQUENCE [LARGE SCALE GENOMIC DNA]</scope>
    <source>
        <strain evidence="5">M6</strain>
    </source>
</reference>
<gene>
    <name evidence="4" type="ORF">EM6_1263</name>
</gene>
<dbReference type="InterPro" id="IPR052900">
    <property type="entry name" value="Phospholipid_Metab_Enz"/>
</dbReference>
<feature type="domain" description="PhoD-like phosphatase metallophosphatase" evidence="2">
    <location>
        <begin position="137"/>
        <end position="531"/>
    </location>
</feature>
<dbReference type="PANTHER" id="PTHR43606">
    <property type="entry name" value="PHOSPHATASE, PUTATIVE (AFU_ORTHOLOGUE AFUA_6G08710)-RELATED"/>
    <property type="match status" value="1"/>
</dbReference>
<proteinExistence type="predicted"/>
<evidence type="ECO:0000259" key="3">
    <source>
        <dbReference type="Pfam" id="PF16655"/>
    </source>
</evidence>